<evidence type="ECO:0000313" key="4">
    <source>
        <dbReference type="Proteomes" id="UP000001861"/>
    </source>
</evidence>
<dbReference type="KEGG" id="cci:CC1G_15150"/>
<dbReference type="Gene3D" id="3.40.50.1460">
    <property type="match status" value="1"/>
</dbReference>
<dbReference type="Pfam" id="PF00656">
    <property type="entry name" value="Peptidase_C14"/>
    <property type="match status" value="1"/>
</dbReference>
<dbReference type="HOGENOM" id="CLU_011935_1_0_1"/>
<dbReference type="PANTHER" id="PTHR48104">
    <property type="entry name" value="METACASPASE-4"/>
    <property type="match status" value="1"/>
</dbReference>
<name>D6RPR7_COPC7</name>
<dbReference type="InParanoid" id="D6RPR7"/>
<dbReference type="Proteomes" id="UP000001861">
    <property type="component" value="Unassembled WGS sequence"/>
</dbReference>
<protein>
    <recommendedName>
        <fullName evidence="2">Peptidase C14 caspase domain-containing protein</fullName>
    </recommendedName>
</protein>
<dbReference type="OrthoDB" id="3223806at2759"/>
<dbReference type="PANTHER" id="PTHR48104:SF30">
    <property type="entry name" value="METACASPASE-1"/>
    <property type="match status" value="1"/>
</dbReference>
<dbReference type="GeneID" id="9378372"/>
<dbReference type="EMBL" id="AACS02000009">
    <property type="protein sequence ID" value="EFI27017.1"/>
    <property type="molecule type" value="Genomic_DNA"/>
</dbReference>
<evidence type="ECO:0000313" key="3">
    <source>
        <dbReference type="EMBL" id="EFI27017.1"/>
    </source>
</evidence>
<dbReference type="GO" id="GO:0005737">
    <property type="term" value="C:cytoplasm"/>
    <property type="evidence" value="ECO:0007669"/>
    <property type="project" value="TreeGrafter"/>
</dbReference>
<dbReference type="OMA" id="SIQAWYL"/>
<reference evidence="3 4" key="1">
    <citation type="journal article" date="2010" name="Proc. Natl. Acad. Sci. U.S.A.">
        <title>Insights into evolution of multicellular fungi from the assembled chromosomes of the mushroom Coprinopsis cinerea (Coprinus cinereus).</title>
        <authorList>
            <person name="Stajich J.E."/>
            <person name="Wilke S.K."/>
            <person name="Ahren D."/>
            <person name="Au C.H."/>
            <person name="Birren B.W."/>
            <person name="Borodovsky M."/>
            <person name="Burns C."/>
            <person name="Canback B."/>
            <person name="Casselton L.A."/>
            <person name="Cheng C.K."/>
            <person name="Deng J."/>
            <person name="Dietrich F.S."/>
            <person name="Fargo D.C."/>
            <person name="Farman M.L."/>
            <person name="Gathman A.C."/>
            <person name="Goldberg J."/>
            <person name="Guigo R."/>
            <person name="Hoegger P.J."/>
            <person name="Hooker J.B."/>
            <person name="Huggins A."/>
            <person name="James T.Y."/>
            <person name="Kamada T."/>
            <person name="Kilaru S."/>
            <person name="Kodira C."/>
            <person name="Kues U."/>
            <person name="Kupfer D."/>
            <person name="Kwan H.S."/>
            <person name="Lomsadze A."/>
            <person name="Li W."/>
            <person name="Lilly W.W."/>
            <person name="Ma L.J."/>
            <person name="Mackey A.J."/>
            <person name="Manning G."/>
            <person name="Martin F."/>
            <person name="Muraguchi H."/>
            <person name="Natvig D.O."/>
            <person name="Palmerini H."/>
            <person name="Ramesh M.A."/>
            <person name="Rehmeyer C.J."/>
            <person name="Roe B.A."/>
            <person name="Shenoy N."/>
            <person name="Stanke M."/>
            <person name="Ter-Hovhannisyan V."/>
            <person name="Tunlid A."/>
            <person name="Velagapudi R."/>
            <person name="Vision T.J."/>
            <person name="Zeng Q."/>
            <person name="Zolan M.E."/>
            <person name="Pukkila P.J."/>
        </authorList>
    </citation>
    <scope>NUCLEOTIDE SEQUENCE [LARGE SCALE GENOMIC DNA]</scope>
    <source>
        <strain evidence="4">Okayama-7 / 130 / ATCC MYA-4618 / FGSC 9003</strain>
    </source>
</reference>
<comment type="caution">
    <text evidence="3">The sequence shown here is derived from an EMBL/GenBank/DDBJ whole genome shotgun (WGS) entry which is preliminary data.</text>
</comment>
<dbReference type="GO" id="GO:0004197">
    <property type="term" value="F:cysteine-type endopeptidase activity"/>
    <property type="evidence" value="ECO:0007669"/>
    <property type="project" value="InterPro"/>
</dbReference>
<dbReference type="AlphaFoldDB" id="D6RPR7"/>
<dbReference type="VEuPathDB" id="FungiDB:CC1G_15150"/>
<gene>
    <name evidence="3" type="ORF">CC1G_15150</name>
</gene>
<accession>D6RPR7</accession>
<dbReference type="InterPro" id="IPR011600">
    <property type="entry name" value="Pept_C14_caspase"/>
</dbReference>
<feature type="domain" description="Peptidase C14 caspase" evidence="2">
    <location>
        <begin position="68"/>
        <end position="323"/>
    </location>
</feature>
<evidence type="ECO:0000259" key="2">
    <source>
        <dbReference type="Pfam" id="PF00656"/>
    </source>
</evidence>
<sequence>MGSTTEKLRQTQLEPVYYQPEALHLVALTLWLFLYQHQLLVGTVHETHICITTVDYLLSNAPMAQNVYALIVAIDEYKSPDIRNLRQCVSDSSLIYNYLLEAFGPHNATSNIRILRNEQATRSAIISTFRSHLVDNPAIEADDPVVFYFAGHGARTMKPEDWPVSSWDMKIEAICPYDERCEVEESGEGAEGDERAEDREVVRCIPDVTMGKLLKQLEVKGRRNITVILDCCHSGGGIRKTEDYIDVRCRDALPIDESPFPLSIDRAIWELPELATRPPSPFEPDQNSRIFGSEILMAACTANEEAKDGYFTTKLVEGLRKRIGVDTTVSDLIPLVPPSTKQHPVFQGKPTKIIFTNKVIDKERRKFLLKTIPGDKFQVNAGSIHGIANDALFQLEDGGGTLKVEQTQVFRSVLVRTASTPESVEIPDQTPVYAIPSLRDAVIAVWMDEELRRRVGVPHTTSESWYTIVYDPSRANALVTFEPSDGRAEDAVQVELTEPLFRSTGSDKTAFTWSSVYNRFSEFLDAIALFRYQLGRHSGSGTLFTSYPEPNQVKDTLCRDIDVALYKVVKKIIFMQPEDPATNLFNEDGVAVLPDSTVDQYGLRVLNKRKKDLYIYIFYFNPADLSIQAWSYLQASSVKEGETVSIGYGTGGAPIQFELDDPTREESGFVKVFVSTHQVERMDFIEQAGAGVPQQFRKLGPKDIGAEKEKWGAWLGVIRVTPRVKA</sequence>
<comment type="similarity">
    <text evidence="1">Belongs to the peptidase C14B family.</text>
</comment>
<organism evidence="3 4">
    <name type="scientific">Coprinopsis cinerea (strain Okayama-7 / 130 / ATCC MYA-4618 / FGSC 9003)</name>
    <name type="common">Inky cap fungus</name>
    <name type="synonym">Hormographiella aspergillata</name>
    <dbReference type="NCBI Taxonomy" id="240176"/>
    <lineage>
        <taxon>Eukaryota</taxon>
        <taxon>Fungi</taxon>
        <taxon>Dikarya</taxon>
        <taxon>Basidiomycota</taxon>
        <taxon>Agaricomycotina</taxon>
        <taxon>Agaricomycetes</taxon>
        <taxon>Agaricomycetidae</taxon>
        <taxon>Agaricales</taxon>
        <taxon>Agaricineae</taxon>
        <taxon>Psathyrellaceae</taxon>
        <taxon>Coprinopsis</taxon>
    </lineage>
</organism>
<proteinExistence type="inferred from homology"/>
<dbReference type="InterPro" id="IPR050452">
    <property type="entry name" value="Metacaspase"/>
</dbReference>
<dbReference type="RefSeq" id="XP_002910511.1">
    <property type="nucleotide sequence ID" value="XM_002910465.1"/>
</dbReference>
<keyword evidence="4" id="KW-1185">Reference proteome</keyword>
<dbReference type="eggNOG" id="ENOG502RSFD">
    <property type="taxonomic scope" value="Eukaryota"/>
</dbReference>
<evidence type="ECO:0000256" key="1">
    <source>
        <dbReference type="ARBA" id="ARBA00009005"/>
    </source>
</evidence>
<dbReference type="GO" id="GO:0006508">
    <property type="term" value="P:proteolysis"/>
    <property type="evidence" value="ECO:0007669"/>
    <property type="project" value="InterPro"/>
</dbReference>